<feature type="compositionally biased region" description="Acidic residues" evidence="2">
    <location>
        <begin position="544"/>
        <end position="556"/>
    </location>
</feature>
<feature type="region of interest" description="Disordered" evidence="2">
    <location>
        <begin position="681"/>
        <end position="709"/>
    </location>
</feature>
<sequence length="1268" mass="138756">MAEEEDGLTGEEVAVSGDQYGGGRLQALGQQQQQQQEQVHHHHRQEIVLATTTAVATTASATDRPHVLSKQFAVHLPQVLPEYVRVAVEEAATFSLTEELEGVAADGAPGTIIYVQPDGTFVEGTGLTPEEQQQLAEQLAEQQGLVEVSQSRSRAVHMSESQPHARLVQHAGLTGPQPVITRVTEPQQQQQQQQAPDLSETNVRLSNNSPRPPDSQAPRKSSSAPPCAPLEARAAPEPHHPLVQAPVCPTAEPRVPPGGGDHPGPTVQRVQACSPARVLQQVTIASQASAVNRLSPPRIPTAGWQQQAVFKPPLTIIHNAAQQLQNAAHQAVLQQNLQQSTHAQHQLGPLRVLPSTQHQLETVQVHIRTVQPQKERKDRPMPPLAVVQPKTAASTQLGNQSNIVSGGVNISGPQIIRIQPLSGSGPQQYILHSSSVPPIQLLVQRQPPPLAPVNSINVLPGVSISAQSGIFTNSIAASKSAVTAVVANSCTNAKKHELSEKSKQKKPVKIKTRSGRISRPPKYKVKDYKFIKTEDLAEGHQSDSDDYSEYSLEEEEAKAKEEDRNLSLPCSFKPKKFKCETCEKSYIGRGGLARHYRLNASHGQLVSAPEEQRTSVNKPNGNVLVGDSGNGGDENGKLTPGRVVPSPELMTPPLIHATESVTVDSTTASSQGVQQPVKITSAHNFPGHRQTVRRGRPPKQHNNTPQDQVLKRKARLKEFLKQCDDEELMELALPRLTKVITLWEFLLMKVERGRPARPHFPDVYKEFEMLHKHVKKMAEEQLSSSFRVISPQQPLQISCLQVAESLGMTEFMSKEKQQNADLSLSYSIVTVGDKNNLNSSGEKHALEKDFGAFPPSSKRMRMDITVQTESNVNQNGVQKVEDNLQCLTTEAGQKPTDCPAVNTCDAPTTSPGTLAAEVVDKHNDELLSGNNMKNCTMGPGEEQSNSEDLGFQVAEVTLSSSQLPLLESENQGLNNSIQEQESDFLTMDTDVTAEEIVQEQLSSRNQIPDHLSDPDLTSPVQSDDEMTNQNTLLSNMIKNNRQETSSCVQELQHEISSQDPLCNQEQSEQINDSDIADQMQQLENALSHDVEPTEHICRTEVNSLQQQQQIEETFEADISDQVELDCQVTSEEINLLEVVDPNKIMHVDEQNADQINRVVSANILESTVTEDGTLQFQLPDGSQEFLAQGHEQIFIQTSEGLLLSHQGTAVVSHTSDGIVIVTNADGTTMHIRTPDGVPIETVEALLAMDSEGQSETLLVSQTQTEVEQ</sequence>
<evidence type="ECO:0000313" key="5">
    <source>
        <dbReference type="Proteomes" id="UP000314986"/>
    </source>
</evidence>
<dbReference type="STRING" id="7868.ENSCMIP00000034706"/>
<dbReference type="InterPro" id="IPR013087">
    <property type="entry name" value="Znf_C2H2_type"/>
</dbReference>
<feature type="compositionally biased region" description="Polar residues" evidence="2">
    <location>
        <begin position="195"/>
        <end position="209"/>
    </location>
</feature>
<dbReference type="AlphaFoldDB" id="A0A4W3J542"/>
<dbReference type="GO" id="GO:0008270">
    <property type="term" value="F:zinc ion binding"/>
    <property type="evidence" value="ECO:0007669"/>
    <property type="project" value="UniProtKB-KW"/>
</dbReference>
<keyword evidence="1" id="KW-0862">Zinc</keyword>
<feature type="region of interest" description="Disordered" evidence="2">
    <location>
        <begin position="607"/>
        <end position="645"/>
    </location>
</feature>
<evidence type="ECO:0000256" key="1">
    <source>
        <dbReference type="PROSITE-ProRule" id="PRU00042"/>
    </source>
</evidence>
<dbReference type="InterPro" id="IPR039946">
    <property type="entry name" value="ZN839"/>
</dbReference>
<organism evidence="4 5">
    <name type="scientific">Callorhinchus milii</name>
    <name type="common">Ghost shark</name>
    <dbReference type="NCBI Taxonomy" id="7868"/>
    <lineage>
        <taxon>Eukaryota</taxon>
        <taxon>Metazoa</taxon>
        <taxon>Chordata</taxon>
        <taxon>Craniata</taxon>
        <taxon>Vertebrata</taxon>
        <taxon>Chondrichthyes</taxon>
        <taxon>Holocephali</taxon>
        <taxon>Chimaeriformes</taxon>
        <taxon>Callorhinchidae</taxon>
        <taxon>Callorhinchus</taxon>
    </lineage>
</organism>
<dbReference type="Pfam" id="PF15961">
    <property type="entry name" value="DUF4764"/>
    <property type="match status" value="1"/>
</dbReference>
<evidence type="ECO:0000256" key="2">
    <source>
        <dbReference type="SAM" id="MobiDB-lite"/>
    </source>
</evidence>
<reference evidence="5" key="3">
    <citation type="journal article" date="2014" name="Nature">
        <title>Elephant shark genome provides unique insights into gnathostome evolution.</title>
        <authorList>
            <consortium name="International Elephant Shark Genome Sequencing Consortium"/>
            <person name="Venkatesh B."/>
            <person name="Lee A.P."/>
            <person name="Ravi V."/>
            <person name="Maurya A.K."/>
            <person name="Lian M.M."/>
            <person name="Swann J.B."/>
            <person name="Ohta Y."/>
            <person name="Flajnik M.F."/>
            <person name="Sutoh Y."/>
            <person name="Kasahara M."/>
            <person name="Hoon S."/>
            <person name="Gangu V."/>
            <person name="Roy S.W."/>
            <person name="Irimia M."/>
            <person name="Korzh V."/>
            <person name="Kondrychyn I."/>
            <person name="Lim Z.W."/>
            <person name="Tay B.H."/>
            <person name="Tohari S."/>
            <person name="Kong K.W."/>
            <person name="Ho S."/>
            <person name="Lorente-Galdos B."/>
            <person name="Quilez J."/>
            <person name="Marques-Bonet T."/>
            <person name="Raney B.J."/>
            <person name="Ingham P.W."/>
            <person name="Tay A."/>
            <person name="Hillier L.W."/>
            <person name="Minx P."/>
            <person name="Boehm T."/>
            <person name="Wilson R.K."/>
            <person name="Brenner S."/>
            <person name="Warren W.C."/>
        </authorList>
    </citation>
    <scope>NUCLEOTIDE SEQUENCE [LARGE SCALE GENOMIC DNA]</scope>
</reference>
<dbReference type="PANTHER" id="PTHR16116">
    <property type="entry name" value="ZINC FINGER PROTEIN 839"/>
    <property type="match status" value="1"/>
</dbReference>
<dbReference type="Ensembl" id="ENSCMIT00000035226.1">
    <property type="protein sequence ID" value="ENSCMIP00000034706.1"/>
    <property type="gene ID" value="ENSCMIG00000014716.1"/>
</dbReference>
<evidence type="ECO:0000313" key="4">
    <source>
        <dbReference type="Ensembl" id="ENSCMIP00000034706.1"/>
    </source>
</evidence>
<keyword evidence="1" id="KW-0479">Metal-binding</keyword>
<name>A0A4W3J542_CALMI</name>
<dbReference type="InParanoid" id="A0A4W3J542"/>
<protein>
    <recommendedName>
        <fullName evidence="3">C2H2-type domain-containing protein</fullName>
    </recommendedName>
</protein>
<keyword evidence="5" id="KW-1185">Reference proteome</keyword>
<feature type="region of interest" description="Disordered" evidence="2">
    <location>
        <begin position="1"/>
        <end position="44"/>
    </location>
</feature>
<keyword evidence="1" id="KW-0863">Zinc-finger</keyword>
<dbReference type="GeneTree" id="ENSGT00390000002751"/>
<reference evidence="4" key="5">
    <citation type="submission" date="2025-09" db="UniProtKB">
        <authorList>
            <consortium name="Ensembl"/>
        </authorList>
    </citation>
    <scope>IDENTIFICATION</scope>
</reference>
<dbReference type="OMA" id="RYMGNSK"/>
<proteinExistence type="predicted"/>
<feature type="compositionally biased region" description="Basic residues" evidence="2">
    <location>
        <begin position="690"/>
        <end position="699"/>
    </location>
</feature>
<reference evidence="5" key="2">
    <citation type="journal article" date="2007" name="PLoS Biol.">
        <title>Survey sequencing and comparative analysis of the elephant shark (Callorhinchus milii) genome.</title>
        <authorList>
            <person name="Venkatesh B."/>
            <person name="Kirkness E.F."/>
            <person name="Loh Y.H."/>
            <person name="Halpern A.L."/>
            <person name="Lee A.P."/>
            <person name="Johnson J."/>
            <person name="Dandona N."/>
            <person name="Viswanathan L.D."/>
            <person name="Tay A."/>
            <person name="Venter J.C."/>
            <person name="Strausberg R.L."/>
            <person name="Brenner S."/>
        </authorList>
    </citation>
    <scope>NUCLEOTIDE SEQUENCE [LARGE SCALE GENOMIC DNA]</scope>
</reference>
<reference evidence="4" key="4">
    <citation type="submission" date="2025-08" db="UniProtKB">
        <authorList>
            <consortium name="Ensembl"/>
        </authorList>
    </citation>
    <scope>IDENTIFICATION</scope>
</reference>
<accession>A0A4W3J542</accession>
<dbReference type="PROSITE" id="PS50157">
    <property type="entry name" value="ZINC_FINGER_C2H2_2"/>
    <property type="match status" value="1"/>
</dbReference>
<reference evidence="5" key="1">
    <citation type="journal article" date="2006" name="Science">
        <title>Ancient noncoding elements conserved in the human genome.</title>
        <authorList>
            <person name="Venkatesh B."/>
            <person name="Kirkness E.F."/>
            <person name="Loh Y.H."/>
            <person name="Halpern A.L."/>
            <person name="Lee A.P."/>
            <person name="Johnson J."/>
            <person name="Dandona N."/>
            <person name="Viswanathan L.D."/>
            <person name="Tay A."/>
            <person name="Venter J.C."/>
            <person name="Strausberg R.L."/>
            <person name="Brenner S."/>
        </authorList>
    </citation>
    <scope>NUCLEOTIDE SEQUENCE [LARGE SCALE GENOMIC DNA]</scope>
</reference>
<feature type="region of interest" description="Disordered" evidence="2">
    <location>
        <begin position="536"/>
        <end position="564"/>
    </location>
</feature>
<dbReference type="Proteomes" id="UP000314986">
    <property type="component" value="Unassembled WGS sequence"/>
</dbReference>
<dbReference type="InterPro" id="IPR031885">
    <property type="entry name" value="DUF4764"/>
</dbReference>
<feature type="region of interest" description="Disordered" evidence="2">
    <location>
        <begin position="1002"/>
        <end position="1024"/>
    </location>
</feature>
<feature type="domain" description="C2H2-type" evidence="3">
    <location>
        <begin position="577"/>
        <end position="602"/>
    </location>
</feature>
<feature type="compositionally biased region" description="Basic residues" evidence="2">
    <location>
        <begin position="503"/>
        <end position="519"/>
    </location>
</feature>
<feature type="compositionally biased region" description="Low complexity" evidence="2">
    <location>
        <begin position="25"/>
        <end position="37"/>
    </location>
</feature>
<evidence type="ECO:0000259" key="3">
    <source>
        <dbReference type="PROSITE" id="PS50157"/>
    </source>
</evidence>
<dbReference type="PANTHER" id="PTHR16116:SF5">
    <property type="entry name" value="ZINC FINGER PROTEIN 839"/>
    <property type="match status" value="1"/>
</dbReference>
<feature type="region of interest" description="Disordered" evidence="2">
    <location>
        <begin position="495"/>
        <end position="519"/>
    </location>
</feature>
<feature type="region of interest" description="Disordered" evidence="2">
    <location>
        <begin position="184"/>
        <end position="268"/>
    </location>
</feature>